<evidence type="ECO:0000259" key="2">
    <source>
        <dbReference type="PROSITE" id="PS51208"/>
    </source>
</evidence>
<dbReference type="GO" id="GO:0019867">
    <property type="term" value="C:outer membrane"/>
    <property type="evidence" value="ECO:0007669"/>
    <property type="project" value="InterPro"/>
</dbReference>
<dbReference type="EMBL" id="LPWG01000014">
    <property type="protein sequence ID" value="ODR97891.1"/>
    <property type="molecule type" value="Genomic_DNA"/>
</dbReference>
<dbReference type="AlphaFoldDB" id="A0A1E3VX90"/>
<dbReference type="STRING" id="1774968.AUC68_10150"/>
<dbReference type="InterPro" id="IPR005546">
    <property type="entry name" value="Autotransporte_beta"/>
</dbReference>
<evidence type="ECO:0000313" key="4">
    <source>
        <dbReference type="Proteomes" id="UP000094501"/>
    </source>
</evidence>
<evidence type="ECO:0000313" key="3">
    <source>
        <dbReference type="EMBL" id="ODR97891.1"/>
    </source>
</evidence>
<name>A0A1E3VX90_9HYPH</name>
<dbReference type="RefSeq" id="WP_069438218.1">
    <property type="nucleotide sequence ID" value="NZ_LPWG01000014.1"/>
</dbReference>
<dbReference type="SUPFAM" id="SSF103515">
    <property type="entry name" value="Autotransporter"/>
    <property type="match status" value="1"/>
</dbReference>
<gene>
    <name evidence="3" type="ORF">AUC68_10150</name>
</gene>
<evidence type="ECO:0000256" key="1">
    <source>
        <dbReference type="SAM" id="MobiDB-lite"/>
    </source>
</evidence>
<dbReference type="Gene3D" id="2.40.128.130">
    <property type="entry name" value="Autotransporter beta-domain"/>
    <property type="match status" value="1"/>
</dbReference>
<dbReference type="OrthoDB" id="7195851at2"/>
<dbReference type="NCBIfam" id="TIGR01414">
    <property type="entry name" value="autotrans_barl"/>
    <property type="match status" value="1"/>
</dbReference>
<feature type="region of interest" description="Disordered" evidence="1">
    <location>
        <begin position="458"/>
        <end position="500"/>
    </location>
</feature>
<organism evidence="3 4">
    <name type="scientific">Methyloceanibacter methanicus</name>
    <dbReference type="NCBI Taxonomy" id="1774968"/>
    <lineage>
        <taxon>Bacteria</taxon>
        <taxon>Pseudomonadati</taxon>
        <taxon>Pseudomonadota</taxon>
        <taxon>Alphaproteobacteria</taxon>
        <taxon>Hyphomicrobiales</taxon>
        <taxon>Hyphomicrobiaceae</taxon>
        <taxon>Methyloceanibacter</taxon>
    </lineage>
</organism>
<comment type="caution">
    <text evidence="3">The sequence shown here is derived from an EMBL/GenBank/DDBJ whole genome shotgun (WGS) entry which is preliminary data.</text>
</comment>
<dbReference type="InterPro" id="IPR036709">
    <property type="entry name" value="Autotransporte_beta_dom_sf"/>
</dbReference>
<dbReference type="Proteomes" id="UP000094501">
    <property type="component" value="Unassembled WGS sequence"/>
</dbReference>
<accession>A0A1E3VX90</accession>
<dbReference type="SMART" id="SM00869">
    <property type="entry name" value="Autotransporter"/>
    <property type="match status" value="1"/>
</dbReference>
<sequence length="902" mass="90810">MKTGSGTIKGSRSGIYARKSGTGDLTVTTGAGTVTGGVYGIDARNKGQGSVVIETGAGMVTGNSVDGIFAYNTRFVAVGDNVTVTTGTGAVQGQRNGIRADNWGTGFIDIATTGDVTSNASAAIYALNSGANSTDITVKTGPGTVQGSTRGIDARNFGQGSIKITTGGGVTGNADEGIYARSVNAGDIGITVASTGTVTSLGPHGDDFAVASTGASTTLIVSGTLKGGGGGAVEFDQTNAYNDRLELRPGFQITTNGAAGAKNTVLAGDGTDTLAFGGTGEDTFDLGDIDDGTNTKQFRSFETFRVESGTWSFSGTTTEAFSQTGGTMKGTGTFGGLTVTNGTLAPGNSIGTMTVNGNFTLGSGSIFEVEVNAAGQSDKVLVRSGGSVNLTGSVLRVMAQNGNYNPTTDYTIIDNDGADAVTGTFSSVTSNFAFLTPSVNYKAGDGNDVVLTMVRKTTGGGGNTGGGTTGSGGTSGSGGTTGGSPSGGGTSSGGTSGGGTSGGAPTYVSFCSVAQTRNQCNVAHALDAFPTSNPLFGSVLTQTVAGARQAFNALSGEVHATVAGTLVDDSRYVREAVLGRLMQAGHSGEALSASGPQMATYDSGAMMLGGADLYDGKSLVEVPASAPLAFWTRAFGAWGDFDRNGNAASAGRDLGGFVSGMDAQLFGTWRVGVATGASFSNVSVDDRYSGADVDSYHLGGYAGGMVGPLALRGGGMWTWNEIETSRAVLFPNFYERQKADYDAGTGQIFGEIAYPTQVASIGVEPFAGLAYVSVDSDGIRERGGPQASLRGSSFDQDVGYTTVGLRAAKTLSWGDTEITPHLSAAWLHAFDGVTPGASLAFATTGLGFEVTGVPLAQDSALLDAGVDFAISDKLSAGVSYSGQYADTVADNAVKGRLTWLFN</sequence>
<dbReference type="InterPro" id="IPR006315">
    <property type="entry name" value="OM_autotransptr_brl_dom"/>
</dbReference>
<dbReference type="PROSITE" id="PS51208">
    <property type="entry name" value="AUTOTRANSPORTER"/>
    <property type="match status" value="1"/>
</dbReference>
<feature type="domain" description="Autotransporter" evidence="2">
    <location>
        <begin position="623"/>
        <end position="901"/>
    </location>
</feature>
<keyword evidence="4" id="KW-1185">Reference proteome</keyword>
<reference evidence="3 4" key="1">
    <citation type="journal article" date="2016" name="Environ. Microbiol.">
        <title>New Methyloceanibacter diversity from North Sea sediments includes methanotroph containing solely the soluble methane monooxygenase.</title>
        <authorList>
            <person name="Vekeman B."/>
            <person name="Kerckhof F.M."/>
            <person name="Cremers G."/>
            <person name="de Vos P."/>
            <person name="Vandamme P."/>
            <person name="Boon N."/>
            <person name="Op den Camp H.J."/>
            <person name="Heylen K."/>
        </authorList>
    </citation>
    <scope>NUCLEOTIDE SEQUENCE [LARGE SCALE GENOMIC DNA]</scope>
    <source>
        <strain evidence="3 4">R-67174</strain>
    </source>
</reference>
<dbReference type="Pfam" id="PF03797">
    <property type="entry name" value="Autotransporter"/>
    <property type="match status" value="1"/>
</dbReference>
<protein>
    <recommendedName>
        <fullName evidence="2">Autotransporter domain-containing protein</fullName>
    </recommendedName>
</protein>
<proteinExistence type="predicted"/>